<keyword evidence="2" id="KW-0240">DNA-directed RNA polymerase</keyword>
<organism evidence="12 13">
    <name type="scientific">Xylanibacter brevis</name>
    <dbReference type="NCBI Taxonomy" id="83231"/>
    <lineage>
        <taxon>Bacteria</taxon>
        <taxon>Pseudomonadati</taxon>
        <taxon>Bacteroidota</taxon>
        <taxon>Bacteroidia</taxon>
        <taxon>Bacteroidales</taxon>
        <taxon>Prevotellaceae</taxon>
        <taxon>Xylanibacter</taxon>
    </lineage>
</organism>
<evidence type="ECO:0000256" key="5">
    <source>
        <dbReference type="ARBA" id="ARBA00023015"/>
    </source>
</evidence>
<feature type="compositionally biased region" description="Acidic residues" evidence="9">
    <location>
        <begin position="57"/>
        <end position="79"/>
    </location>
</feature>
<name>A0ABS9CEP1_9BACT</name>
<feature type="region of interest" description="Disordered" evidence="9">
    <location>
        <begin position="37"/>
        <end position="91"/>
    </location>
</feature>
<keyword evidence="4" id="KW-0548">Nucleotidyltransferase</keyword>
<reference evidence="12 13" key="1">
    <citation type="submission" date="2020-12" db="EMBL/GenBank/DDBJ databases">
        <title>Whole genome sequences of gut porcine anaerobes.</title>
        <authorList>
            <person name="Kubasova T."/>
            <person name="Jahodarova E."/>
            <person name="Rychlik I."/>
        </authorList>
    </citation>
    <scope>NUCLEOTIDE SEQUENCE [LARGE SCALE GENOMIC DNA]</scope>
    <source>
        <strain evidence="12 13">An925</strain>
    </source>
</reference>
<keyword evidence="3" id="KW-0808">Transferase</keyword>
<dbReference type="Gene3D" id="1.10.10.1330">
    <property type="entry name" value="RNA polymerase sigma-54 factor, core-binding domain"/>
    <property type="match status" value="1"/>
</dbReference>
<evidence type="ECO:0000256" key="6">
    <source>
        <dbReference type="ARBA" id="ARBA00023082"/>
    </source>
</evidence>
<protein>
    <submittedName>
        <fullName evidence="12">RNA polymerase factor sigma-54</fullName>
    </submittedName>
</protein>
<evidence type="ECO:0000259" key="10">
    <source>
        <dbReference type="Pfam" id="PF04552"/>
    </source>
</evidence>
<feature type="region of interest" description="Disordered" evidence="9">
    <location>
        <begin position="1"/>
        <end position="20"/>
    </location>
</feature>
<dbReference type="EMBL" id="JADYTN010000009">
    <property type="protein sequence ID" value="MCF2563557.1"/>
    <property type="molecule type" value="Genomic_DNA"/>
</dbReference>
<dbReference type="InterPro" id="IPR000394">
    <property type="entry name" value="RNA_pol_sigma_54"/>
</dbReference>
<feature type="domain" description="RNA polymerase sigma factor 54 DNA-binding" evidence="10">
    <location>
        <begin position="344"/>
        <end position="501"/>
    </location>
</feature>
<keyword evidence="8" id="KW-0804">Transcription</keyword>
<dbReference type="InterPro" id="IPR038709">
    <property type="entry name" value="RpoN_core-bd_sf"/>
</dbReference>
<evidence type="ECO:0000256" key="8">
    <source>
        <dbReference type="ARBA" id="ARBA00023163"/>
    </source>
</evidence>
<dbReference type="Proteomes" id="UP001200470">
    <property type="component" value="Unassembled WGS sequence"/>
</dbReference>
<dbReference type="PANTHER" id="PTHR32248">
    <property type="entry name" value="RNA POLYMERASE SIGMA-54 FACTOR"/>
    <property type="match status" value="1"/>
</dbReference>
<evidence type="ECO:0000256" key="9">
    <source>
        <dbReference type="SAM" id="MobiDB-lite"/>
    </source>
</evidence>
<dbReference type="Pfam" id="PF04963">
    <property type="entry name" value="Sigma54_CBD"/>
    <property type="match status" value="1"/>
</dbReference>
<dbReference type="RefSeq" id="WP_094440577.1">
    <property type="nucleotide sequence ID" value="NZ_JADYTN010000009.1"/>
</dbReference>
<evidence type="ECO:0000256" key="2">
    <source>
        <dbReference type="ARBA" id="ARBA00022478"/>
    </source>
</evidence>
<dbReference type="PRINTS" id="PR00045">
    <property type="entry name" value="SIGMA54FCT"/>
</dbReference>
<dbReference type="Pfam" id="PF04552">
    <property type="entry name" value="Sigma54_DBD"/>
    <property type="match status" value="1"/>
</dbReference>
<dbReference type="PANTHER" id="PTHR32248:SF4">
    <property type="entry name" value="RNA POLYMERASE SIGMA-54 FACTOR"/>
    <property type="match status" value="1"/>
</dbReference>
<dbReference type="InterPro" id="IPR007634">
    <property type="entry name" value="RNA_pol_sigma_54_DNA-bd"/>
</dbReference>
<proteinExistence type="inferred from homology"/>
<dbReference type="PIRSF" id="PIRSF000774">
    <property type="entry name" value="RpoN"/>
    <property type="match status" value="1"/>
</dbReference>
<evidence type="ECO:0000256" key="1">
    <source>
        <dbReference type="ARBA" id="ARBA00008798"/>
    </source>
</evidence>
<evidence type="ECO:0000256" key="3">
    <source>
        <dbReference type="ARBA" id="ARBA00022679"/>
    </source>
</evidence>
<evidence type="ECO:0000256" key="4">
    <source>
        <dbReference type="ARBA" id="ARBA00022695"/>
    </source>
</evidence>
<keyword evidence="7" id="KW-0238">DNA-binding</keyword>
<keyword evidence="6" id="KW-0731">Sigma factor</keyword>
<sequence length="505" mass="58649">MKQEQTQEQQLSQSLRQTQSITQQQLLQAQLTEMPMAQLMERIRTEMDDNPALESSGTDEENDWHDDEPSDTDTDTNEDYEQRNEREERNDALDAALERIGRDDEDLPVYHSGPSYDEEREEMVYGETLSFYDQLKEQVGLLPLDERQRYIMEYIIGSLDEDGLLRKTLDSIADELAIYHNIDTNEHELQKLLEMLQDFDPAGIGARSLQECLLLQIKRREPSRLTTLMEQVVTNHFEDFTKKHWQQIRQSLQLTEMQVDTLMAEMRKLNPKPGASMGEAVGRSLQQITPDFIIDTQDDGTVTFQLNTGELPELHVSPSFSETLNQYQTNKENMSRQMKEALLYTKKKVNAAHSFIEAIKSRRRTLTMTMNAIIQWQHRYFEEGDEALLRPMILKDIAEKTGLNLTTISRACNGKYAQTRWGTFPLRHFFTESYTTAEGDQLSTRQLKMILHDLINSEDKQQPLSDDALCKLLAKKGYPIARRTVAKYREQLGLPIARLRKEEKK</sequence>
<comment type="caution">
    <text evidence="12">The sequence shown here is derived from an EMBL/GenBank/DDBJ whole genome shotgun (WGS) entry which is preliminary data.</text>
</comment>
<dbReference type="NCBIfam" id="TIGR02395">
    <property type="entry name" value="rpoN_sigma"/>
    <property type="match status" value="1"/>
</dbReference>
<evidence type="ECO:0000259" key="11">
    <source>
        <dbReference type="Pfam" id="PF04963"/>
    </source>
</evidence>
<feature type="domain" description="RNA polymerase sigma factor 54 core-binding" evidence="11">
    <location>
        <begin position="127"/>
        <end position="319"/>
    </location>
</feature>
<feature type="compositionally biased region" description="Basic and acidic residues" evidence="9">
    <location>
        <begin position="80"/>
        <end position="91"/>
    </location>
</feature>
<dbReference type="Gene3D" id="1.10.10.60">
    <property type="entry name" value="Homeodomain-like"/>
    <property type="match status" value="1"/>
</dbReference>
<evidence type="ECO:0000313" key="13">
    <source>
        <dbReference type="Proteomes" id="UP001200470"/>
    </source>
</evidence>
<accession>A0ABS9CEP1</accession>
<dbReference type="PROSITE" id="PS00718">
    <property type="entry name" value="SIGMA54_2"/>
    <property type="match status" value="1"/>
</dbReference>
<keyword evidence="13" id="KW-1185">Reference proteome</keyword>
<comment type="similarity">
    <text evidence="1">Belongs to the sigma-54 factor family.</text>
</comment>
<keyword evidence="5" id="KW-0805">Transcription regulation</keyword>
<dbReference type="InterPro" id="IPR007046">
    <property type="entry name" value="RNA_pol_sigma_54_core-bd"/>
</dbReference>
<evidence type="ECO:0000256" key="7">
    <source>
        <dbReference type="ARBA" id="ARBA00023125"/>
    </source>
</evidence>
<dbReference type="PROSITE" id="PS50044">
    <property type="entry name" value="SIGMA54_3"/>
    <property type="match status" value="1"/>
</dbReference>
<evidence type="ECO:0000313" key="12">
    <source>
        <dbReference type="EMBL" id="MCF2563557.1"/>
    </source>
</evidence>
<gene>
    <name evidence="12" type="primary">rpoN</name>
    <name evidence="12" type="ORF">I6E12_05455</name>
</gene>